<feature type="transmembrane region" description="Helical" evidence="5">
    <location>
        <begin position="146"/>
        <end position="166"/>
    </location>
</feature>
<dbReference type="GO" id="GO:0046943">
    <property type="term" value="F:carboxylic acid transmembrane transporter activity"/>
    <property type="evidence" value="ECO:0007669"/>
    <property type="project" value="TreeGrafter"/>
</dbReference>
<evidence type="ECO:0000256" key="1">
    <source>
        <dbReference type="ARBA" id="ARBA00004141"/>
    </source>
</evidence>
<evidence type="ECO:0000259" key="6">
    <source>
        <dbReference type="PROSITE" id="PS50850"/>
    </source>
</evidence>
<dbReference type="RefSeq" id="WP_183623092.1">
    <property type="nucleotide sequence ID" value="NZ_JACIDX010000003.1"/>
</dbReference>
<feature type="transmembrane region" description="Helical" evidence="5">
    <location>
        <begin position="20"/>
        <end position="44"/>
    </location>
</feature>
<evidence type="ECO:0000313" key="8">
    <source>
        <dbReference type="Proteomes" id="UP000548867"/>
    </source>
</evidence>
<feature type="domain" description="Major facilitator superfamily (MFS) profile" evidence="6">
    <location>
        <begin position="22"/>
        <end position="435"/>
    </location>
</feature>
<keyword evidence="8" id="KW-1185">Reference proteome</keyword>
<dbReference type="PANTHER" id="PTHR23508:SF10">
    <property type="entry name" value="CARBOXYLIC ACID TRANSPORTER PROTEIN HOMOLOG"/>
    <property type="match status" value="1"/>
</dbReference>
<evidence type="ECO:0000256" key="4">
    <source>
        <dbReference type="ARBA" id="ARBA00023136"/>
    </source>
</evidence>
<feature type="transmembrane region" description="Helical" evidence="5">
    <location>
        <begin position="256"/>
        <end position="276"/>
    </location>
</feature>
<gene>
    <name evidence="7" type="ORF">GGR38_000884</name>
</gene>
<protein>
    <submittedName>
        <fullName evidence="7">AAHS family 4-hydroxybenzoate transporter-like MFS transporter</fullName>
    </submittedName>
</protein>
<keyword evidence="3 5" id="KW-1133">Transmembrane helix</keyword>
<comment type="caution">
    <text evidence="7">The sequence shown here is derived from an EMBL/GenBank/DDBJ whole genome shotgun (WGS) entry which is preliminary data.</text>
</comment>
<dbReference type="InterPro" id="IPR020846">
    <property type="entry name" value="MFS_dom"/>
</dbReference>
<keyword evidence="4 5" id="KW-0472">Membrane</keyword>
<dbReference type="InterPro" id="IPR011701">
    <property type="entry name" value="MFS"/>
</dbReference>
<sequence length="438" mass="46299">MADFDVQRFIDEHRWAPVQYGLLAVCLLLLFTDGFDIFMFGKVAPVIARDYATTPAGLSMVVVAQQVGLAIGAFLISPFADRIGRKRVLEFCALGFGLLTIISAQAPSVPAFAVLRGLAGAMLAPVVPITLALLAEFTPRQRRTTILAVGLVGYGLGNAGSAFFTARLLPAYGWTGLFWFCGGVGLLCMILLKFLPESLQFRVAQNAADPSIAGILRRIDPAIALNGQERFVLTDKADNRLAPLSELWRERRHVTAVFWAASFASMGMIALFASWMPSFFHQIAAVPVERFAAVASFGLLGGSLGTLIAGGLIDRFAGRPVMIGFYLLQASALVGLGLIPFVAAGFPAVLFLWSLAQGGGQAALNLCIVRSYPVGLRSSGLGWAGGAGRVGGVVIPLLGGFLLAHQWTLPAVMGLLAAGPLLIALMLLLAGRDLAVDA</sequence>
<dbReference type="PROSITE" id="PS00216">
    <property type="entry name" value="SUGAR_TRANSPORT_1"/>
    <property type="match status" value="1"/>
</dbReference>
<dbReference type="PROSITE" id="PS50850">
    <property type="entry name" value="MFS"/>
    <property type="match status" value="1"/>
</dbReference>
<feature type="transmembrane region" description="Helical" evidence="5">
    <location>
        <begin position="56"/>
        <end position="76"/>
    </location>
</feature>
<feature type="transmembrane region" description="Helical" evidence="5">
    <location>
        <begin position="88"/>
        <end position="106"/>
    </location>
</feature>
<accession>A0A7W6CDR7</accession>
<reference evidence="7 8" key="1">
    <citation type="submission" date="2020-08" db="EMBL/GenBank/DDBJ databases">
        <title>Genomic Encyclopedia of Type Strains, Phase IV (KMG-IV): sequencing the most valuable type-strain genomes for metagenomic binning, comparative biology and taxonomic classification.</title>
        <authorList>
            <person name="Goeker M."/>
        </authorList>
    </citation>
    <scope>NUCLEOTIDE SEQUENCE [LARGE SCALE GENOMIC DNA]</scope>
    <source>
        <strain evidence="7 8">DSM 27057</strain>
    </source>
</reference>
<dbReference type="GO" id="GO:0005886">
    <property type="term" value="C:plasma membrane"/>
    <property type="evidence" value="ECO:0007669"/>
    <property type="project" value="TreeGrafter"/>
</dbReference>
<comment type="subcellular location">
    <subcellularLocation>
        <location evidence="1">Membrane</location>
        <topology evidence="1">Multi-pass membrane protein</topology>
    </subcellularLocation>
</comment>
<dbReference type="InterPro" id="IPR036259">
    <property type="entry name" value="MFS_trans_sf"/>
</dbReference>
<dbReference type="InterPro" id="IPR005829">
    <property type="entry name" value="Sugar_transporter_CS"/>
</dbReference>
<dbReference type="Pfam" id="PF07690">
    <property type="entry name" value="MFS_1"/>
    <property type="match status" value="1"/>
</dbReference>
<evidence type="ECO:0000256" key="3">
    <source>
        <dbReference type="ARBA" id="ARBA00022989"/>
    </source>
</evidence>
<feature type="transmembrane region" description="Helical" evidence="5">
    <location>
        <begin position="291"/>
        <end position="313"/>
    </location>
</feature>
<feature type="transmembrane region" description="Helical" evidence="5">
    <location>
        <begin position="112"/>
        <end position="134"/>
    </location>
</feature>
<dbReference type="SUPFAM" id="SSF103473">
    <property type="entry name" value="MFS general substrate transporter"/>
    <property type="match status" value="1"/>
</dbReference>
<evidence type="ECO:0000256" key="5">
    <source>
        <dbReference type="SAM" id="Phobius"/>
    </source>
</evidence>
<organism evidence="7 8">
    <name type="scientific">Novosphingobium sediminicola</name>
    <dbReference type="NCBI Taxonomy" id="563162"/>
    <lineage>
        <taxon>Bacteria</taxon>
        <taxon>Pseudomonadati</taxon>
        <taxon>Pseudomonadota</taxon>
        <taxon>Alphaproteobacteria</taxon>
        <taxon>Sphingomonadales</taxon>
        <taxon>Sphingomonadaceae</taxon>
        <taxon>Novosphingobium</taxon>
    </lineage>
</organism>
<keyword evidence="2 5" id="KW-0812">Transmembrane</keyword>
<feature type="transmembrane region" description="Helical" evidence="5">
    <location>
        <begin position="409"/>
        <end position="430"/>
    </location>
</feature>
<feature type="transmembrane region" description="Helical" evidence="5">
    <location>
        <begin position="172"/>
        <end position="192"/>
    </location>
</feature>
<dbReference type="Proteomes" id="UP000548867">
    <property type="component" value="Unassembled WGS sequence"/>
</dbReference>
<evidence type="ECO:0000256" key="2">
    <source>
        <dbReference type="ARBA" id="ARBA00022692"/>
    </source>
</evidence>
<name>A0A7W6CDR7_9SPHN</name>
<feature type="transmembrane region" description="Helical" evidence="5">
    <location>
        <begin position="381"/>
        <end position="403"/>
    </location>
</feature>
<dbReference type="Gene3D" id="1.20.1250.20">
    <property type="entry name" value="MFS general substrate transporter like domains"/>
    <property type="match status" value="1"/>
</dbReference>
<dbReference type="AlphaFoldDB" id="A0A7W6CDR7"/>
<evidence type="ECO:0000313" key="7">
    <source>
        <dbReference type="EMBL" id="MBB3953957.1"/>
    </source>
</evidence>
<dbReference type="EMBL" id="JACIDX010000003">
    <property type="protein sequence ID" value="MBB3953957.1"/>
    <property type="molecule type" value="Genomic_DNA"/>
</dbReference>
<dbReference type="PANTHER" id="PTHR23508">
    <property type="entry name" value="CARBOXYLIC ACID TRANSPORTER PROTEIN HOMOLOG"/>
    <property type="match status" value="1"/>
</dbReference>
<feature type="transmembrane region" description="Helical" evidence="5">
    <location>
        <begin position="325"/>
        <end position="344"/>
    </location>
</feature>
<proteinExistence type="predicted"/>